<keyword evidence="2" id="KW-1185">Reference proteome</keyword>
<name>A0ABD1BHV1_CARAN</name>
<reference evidence="1 2" key="1">
    <citation type="submission" date="2024-04" db="EMBL/GenBank/DDBJ databases">
        <title>Genome assembly C_amara_ONT_v2.</title>
        <authorList>
            <person name="Yant L."/>
            <person name="Moore C."/>
            <person name="Slenker M."/>
        </authorList>
    </citation>
    <scope>NUCLEOTIDE SEQUENCE [LARGE SCALE GENOMIC DNA]</scope>
    <source>
        <tissue evidence="1">Leaf</tissue>
    </source>
</reference>
<dbReference type="InterPro" id="IPR006462">
    <property type="entry name" value="MS5"/>
</dbReference>
<evidence type="ECO:0000313" key="1">
    <source>
        <dbReference type="EMBL" id="KAL1216300.1"/>
    </source>
</evidence>
<organism evidence="1 2">
    <name type="scientific">Cardamine amara subsp. amara</name>
    <dbReference type="NCBI Taxonomy" id="228776"/>
    <lineage>
        <taxon>Eukaryota</taxon>
        <taxon>Viridiplantae</taxon>
        <taxon>Streptophyta</taxon>
        <taxon>Embryophyta</taxon>
        <taxon>Tracheophyta</taxon>
        <taxon>Spermatophyta</taxon>
        <taxon>Magnoliopsida</taxon>
        <taxon>eudicotyledons</taxon>
        <taxon>Gunneridae</taxon>
        <taxon>Pentapetalae</taxon>
        <taxon>rosids</taxon>
        <taxon>malvids</taxon>
        <taxon>Brassicales</taxon>
        <taxon>Brassicaceae</taxon>
        <taxon>Cardamineae</taxon>
        <taxon>Cardamine</taxon>
    </lineage>
</organism>
<protein>
    <submittedName>
        <fullName evidence="1">Uncharacterized protein</fullName>
    </submittedName>
</protein>
<dbReference type="AlphaFoldDB" id="A0ABD1BHV1"/>
<comment type="caution">
    <text evidence="1">The sequence shown here is derived from an EMBL/GenBank/DDBJ whole genome shotgun (WGS) entry which is preliminary data.</text>
</comment>
<dbReference type="PANTHER" id="PTHR31260:SF32">
    <property type="match status" value="1"/>
</dbReference>
<dbReference type="Pfam" id="PF04776">
    <property type="entry name" value="protein_MS5"/>
    <property type="match status" value="2"/>
</dbReference>
<evidence type="ECO:0000313" key="2">
    <source>
        <dbReference type="Proteomes" id="UP001558713"/>
    </source>
</evidence>
<dbReference type="PANTHER" id="PTHR31260">
    <property type="entry name" value="CYSTATIN/MONELLIN SUPERFAMILY PROTEIN"/>
    <property type="match status" value="1"/>
</dbReference>
<gene>
    <name evidence="1" type="ORF">V5N11_026779</name>
</gene>
<dbReference type="Proteomes" id="UP001558713">
    <property type="component" value="Unassembled WGS sequence"/>
</dbReference>
<accession>A0ABD1BHV1</accession>
<proteinExistence type="predicted"/>
<sequence length="635" mass="73315">MSDFEIVIPKCRTGQRKLRRRPPRAVRNYSSDEDYVDPAEEEEYYRQVRESNGFDVDRCPLPDGGIFPHLLRDKYDYPFHIGLFGRLGLHCYNLQKGANLELIGINKYNSEATGLYVEYITLEAMDTFNNSPCSFQTCVSKYIGPEYASLNVLTELCRLKVPSGPWAIPTGDERQWKDEAIDDFYKCKLPDWLTKDRLAASTNKGQFYELRQSDVQINQWLHLYAEFAFHLHWIGYGKKLKSFLPLDIKKVIIQTKESGEESPRMKLKANNAVFFMSFMANGDPSGMPVEYQAIVRRTMDGKPGHIPLDVDCEAYTCEDESPMPIQKLETPRCSPESSVPVLEEVYWSEDDEMDSEEEEEYQRQVRESDGFDVDYFPLPCGGIFPHEFEDMFVYPVKLGLYSRLGLHCYNLQKGTNLKLIGIHKYNSETSVRFGYYITLEAIDTYNNSPCTFQTCVTEFYPTPRDGIFTLHTHLSRLKVPNGPRATSIYLEKGWEDEAIDDFYKGKMPNWLTKDELAAASDKGQYYELQESDLLGNEWLHLYAEFAFYWRWRGYGSLTPFLPLKIKKIIIQTQESGEESPHLKLKANNAIFFMSFKGNGDPSGMDVEYQAIVRKTMDGKPGHICLEVQSWAYEAP</sequence>
<dbReference type="NCBIfam" id="TIGR01572">
    <property type="entry name" value="A_thl_para_3677"/>
    <property type="match status" value="2"/>
</dbReference>
<dbReference type="EMBL" id="JBANAX010000269">
    <property type="protein sequence ID" value="KAL1216300.1"/>
    <property type="molecule type" value="Genomic_DNA"/>
</dbReference>